<dbReference type="Pfam" id="PF00082">
    <property type="entry name" value="Peptidase_S8"/>
    <property type="match status" value="1"/>
</dbReference>
<keyword evidence="9" id="KW-1185">Reference proteome</keyword>
<feature type="active site" description="Charge relay system" evidence="5">
    <location>
        <position position="402"/>
    </location>
</feature>
<evidence type="ECO:0000259" key="7">
    <source>
        <dbReference type="Pfam" id="PF00082"/>
    </source>
</evidence>
<name>A0AAX4PMA6_9CHLO</name>
<dbReference type="InterPro" id="IPR050131">
    <property type="entry name" value="Peptidase_S8_subtilisin-like"/>
</dbReference>
<gene>
    <name evidence="8" type="ORF">HKI87_16g83090</name>
</gene>
<dbReference type="InterPro" id="IPR036852">
    <property type="entry name" value="Peptidase_S8/S53_dom_sf"/>
</dbReference>
<dbReference type="GO" id="GO:0006508">
    <property type="term" value="P:proteolysis"/>
    <property type="evidence" value="ECO:0007669"/>
    <property type="project" value="UniProtKB-KW"/>
</dbReference>
<dbReference type="CDD" id="cd04077">
    <property type="entry name" value="Peptidases_S8_PCSK9_ProteinaseK_like"/>
    <property type="match status" value="1"/>
</dbReference>
<protein>
    <submittedName>
        <fullName evidence="8">Serine proteinase</fullName>
    </submittedName>
</protein>
<evidence type="ECO:0000256" key="1">
    <source>
        <dbReference type="ARBA" id="ARBA00011073"/>
    </source>
</evidence>
<dbReference type="FunFam" id="3.40.50.200:FF:000016">
    <property type="entry name" value="Proprotein convertase subtilisin/kexin type 9"/>
    <property type="match status" value="1"/>
</dbReference>
<comment type="similarity">
    <text evidence="1 5">Belongs to the peptidase S8 family.</text>
</comment>
<dbReference type="AlphaFoldDB" id="A0AAX4PMA6"/>
<evidence type="ECO:0000256" key="5">
    <source>
        <dbReference type="PROSITE-ProRule" id="PRU01240"/>
    </source>
</evidence>
<dbReference type="InterPro" id="IPR015500">
    <property type="entry name" value="Peptidase_S8_subtilisin-rel"/>
</dbReference>
<accession>A0AAX4PMA6</accession>
<dbReference type="GO" id="GO:0005615">
    <property type="term" value="C:extracellular space"/>
    <property type="evidence" value="ECO:0007669"/>
    <property type="project" value="TreeGrafter"/>
</dbReference>
<dbReference type="PROSITE" id="PS51892">
    <property type="entry name" value="SUBTILASE"/>
    <property type="match status" value="1"/>
</dbReference>
<dbReference type="PANTHER" id="PTHR43806:SF11">
    <property type="entry name" value="CEREVISIN-RELATED"/>
    <property type="match status" value="1"/>
</dbReference>
<evidence type="ECO:0000313" key="9">
    <source>
        <dbReference type="Proteomes" id="UP001472866"/>
    </source>
</evidence>
<keyword evidence="6" id="KW-0732">Signal</keyword>
<evidence type="ECO:0000256" key="6">
    <source>
        <dbReference type="SAM" id="SignalP"/>
    </source>
</evidence>
<dbReference type="InterPro" id="IPR000209">
    <property type="entry name" value="Peptidase_S8/S53_dom"/>
</dbReference>
<feature type="domain" description="Peptidase S8/S53" evidence="7">
    <location>
        <begin position="202"/>
        <end position="426"/>
    </location>
</feature>
<dbReference type="SUPFAM" id="SSF52743">
    <property type="entry name" value="Subtilisin-like"/>
    <property type="match status" value="1"/>
</dbReference>
<sequence length="840" mass="88480">MAAAVSAAALVLGWLALGVSAVPLKVDATRETLLAPSAPLQANETSSSSEFWPVFGQAAAPEPSESELLSMVAYSNPNRWVVRVKDDDNGDCGETVRRICREEAPAANGTAPFNGRCVWEDRESCFFTLEADGGEDDLDALLVAHEDDIVFAERDMRVVMEQSCSYPFPQTGSVPWHLDRIDSSSAQQPLDGRYQPPEGLSGSGVHLYVLDTGLRRTHVEFTGRVGQGGNVLNGADPTNEWDDNGHGTAVASVAAGTTSGVCKCCVVHGVKCLDNNGDGSYTDVISGLFWVLRNAQRPAVASMSLSGPTSLGINNAIQELYAAGILTIAAAGNENTDACTKSPGSSPIALTVGASDLSSSNEDVRSGFSNYGGCVDVYAPGSGILVADHSGDAATSYKAGTSFSAPAVAGAAALYLSHYPESTPQVQHEKVSQASTAAPTIEAGARLLNVRVLDVCPSGQEAVQCRVGNWTEWAPACPPAGEMCGRPAQRRAREILEEPSCGGNVCPITNDVRYCPGDYVPCPSRFPSQWFGTNDQAERPAQDLDILGRTITYRPSNSTGFSACIADYVGYEPLESFGQATKLDMQDDSFVEVTLGDSGFSFMGQTKNTIYVGSNGYITLDEGDFSYMVGEIGGQPVRSLLSVAGIKSAMAGTSQDIKRALIQANIEGHDQFVARTGPHWMRQRISGLFQDMNPSTSGDHGIYFQAKGQGTSSSRLVVTFDRVPLWGMPEERNTFQMVLYTDESSSPGSFSIWWGQISGVYRPMVGVSPGSMPPDQIETDLVPDIGTCSGGALPAVPPPQVVAFSGPDGGGSGGSGGGSGGGSFFGLFDFLLPFRGGGSF</sequence>
<dbReference type="EMBL" id="CP151516">
    <property type="protein sequence ID" value="WZN66739.1"/>
    <property type="molecule type" value="Genomic_DNA"/>
</dbReference>
<keyword evidence="3 5" id="KW-0378">Hydrolase</keyword>
<reference evidence="8 9" key="1">
    <citation type="submission" date="2024-03" db="EMBL/GenBank/DDBJ databases">
        <title>Complete genome sequence of the green alga Chloropicon roscoffensis RCC1871.</title>
        <authorList>
            <person name="Lemieux C."/>
            <person name="Pombert J.-F."/>
            <person name="Otis C."/>
            <person name="Turmel M."/>
        </authorList>
    </citation>
    <scope>NUCLEOTIDE SEQUENCE [LARGE SCALE GENOMIC DNA]</scope>
    <source>
        <strain evidence="8 9">RCC1871</strain>
    </source>
</reference>
<dbReference type="PRINTS" id="PR00723">
    <property type="entry name" value="SUBTILISIN"/>
</dbReference>
<evidence type="ECO:0000256" key="2">
    <source>
        <dbReference type="ARBA" id="ARBA00022670"/>
    </source>
</evidence>
<feature type="active site" description="Charge relay system" evidence="5">
    <location>
        <position position="211"/>
    </location>
</feature>
<evidence type="ECO:0000313" key="8">
    <source>
        <dbReference type="EMBL" id="WZN66739.1"/>
    </source>
</evidence>
<proteinExistence type="inferred from homology"/>
<keyword evidence="4 5" id="KW-0720">Serine protease</keyword>
<dbReference type="PANTHER" id="PTHR43806">
    <property type="entry name" value="PEPTIDASE S8"/>
    <property type="match status" value="1"/>
</dbReference>
<dbReference type="InterPro" id="IPR023828">
    <property type="entry name" value="Peptidase_S8_Ser-AS"/>
</dbReference>
<dbReference type="PROSITE" id="PS00138">
    <property type="entry name" value="SUBTILASE_SER"/>
    <property type="match status" value="1"/>
</dbReference>
<dbReference type="Gene3D" id="3.40.50.200">
    <property type="entry name" value="Peptidase S8/S53 domain"/>
    <property type="match status" value="1"/>
</dbReference>
<feature type="chain" id="PRO_5043646297" evidence="6">
    <location>
        <begin position="22"/>
        <end position="840"/>
    </location>
</feature>
<organism evidence="8 9">
    <name type="scientific">Chloropicon roscoffensis</name>
    <dbReference type="NCBI Taxonomy" id="1461544"/>
    <lineage>
        <taxon>Eukaryota</taxon>
        <taxon>Viridiplantae</taxon>
        <taxon>Chlorophyta</taxon>
        <taxon>Chloropicophyceae</taxon>
        <taxon>Chloropicales</taxon>
        <taxon>Chloropicaceae</taxon>
        <taxon>Chloropicon</taxon>
    </lineage>
</organism>
<dbReference type="InterPro" id="IPR022398">
    <property type="entry name" value="Peptidase_S8_His-AS"/>
</dbReference>
<evidence type="ECO:0000256" key="3">
    <source>
        <dbReference type="ARBA" id="ARBA00022801"/>
    </source>
</evidence>
<feature type="active site" description="Charge relay system" evidence="5">
    <location>
        <position position="246"/>
    </location>
</feature>
<dbReference type="GO" id="GO:0004252">
    <property type="term" value="F:serine-type endopeptidase activity"/>
    <property type="evidence" value="ECO:0007669"/>
    <property type="project" value="UniProtKB-UniRule"/>
</dbReference>
<dbReference type="Proteomes" id="UP001472866">
    <property type="component" value="Chromosome 16"/>
</dbReference>
<feature type="signal peptide" evidence="6">
    <location>
        <begin position="1"/>
        <end position="21"/>
    </location>
</feature>
<dbReference type="PROSITE" id="PS00137">
    <property type="entry name" value="SUBTILASE_HIS"/>
    <property type="match status" value="1"/>
</dbReference>
<dbReference type="InterPro" id="IPR034193">
    <property type="entry name" value="PCSK9_ProteinaseK-like"/>
</dbReference>
<keyword evidence="2 5" id="KW-0645">Protease</keyword>
<evidence type="ECO:0000256" key="4">
    <source>
        <dbReference type="ARBA" id="ARBA00022825"/>
    </source>
</evidence>